<dbReference type="PANTHER" id="PTHR11410:SF0">
    <property type="entry name" value="ATP SYNTHASE SUBUNIT A"/>
    <property type="match status" value="1"/>
</dbReference>
<dbReference type="InterPro" id="IPR045083">
    <property type="entry name" value="ATP_synth_F0_asu_bact/mt"/>
</dbReference>
<dbReference type="PANTHER" id="PTHR11410">
    <property type="entry name" value="ATP SYNTHASE SUBUNIT A"/>
    <property type="match status" value="1"/>
</dbReference>
<dbReference type="Gene3D" id="1.20.120.220">
    <property type="entry name" value="ATP synthase, F0 complex, subunit A"/>
    <property type="match status" value="1"/>
</dbReference>
<dbReference type="PRINTS" id="PR00123">
    <property type="entry name" value="ATPASEA"/>
</dbReference>
<dbReference type="STRING" id="56216.A0A1A6GZ07"/>
<accession>A0A1A6GZ07</accession>
<evidence type="ECO:0000256" key="7">
    <source>
        <dbReference type="ARBA" id="ARBA00022989"/>
    </source>
</evidence>
<keyword evidence="10" id="KW-0066">ATP synthesis</keyword>
<keyword evidence="4" id="KW-0138">CF(0)</keyword>
<evidence type="ECO:0000256" key="14">
    <source>
        <dbReference type="SAM" id="Phobius"/>
    </source>
</evidence>
<dbReference type="InterPro" id="IPR035973">
    <property type="entry name" value="Cyt_c_oxidase_su3-like_sf"/>
</dbReference>
<dbReference type="AlphaFoldDB" id="A0A1A6GZ07"/>
<dbReference type="EMBL" id="LZPO01056267">
    <property type="protein sequence ID" value="OBS71568.1"/>
    <property type="molecule type" value="Genomic_DNA"/>
</dbReference>
<dbReference type="Pfam" id="PF00510">
    <property type="entry name" value="COX3"/>
    <property type="match status" value="1"/>
</dbReference>
<evidence type="ECO:0000256" key="10">
    <source>
        <dbReference type="ARBA" id="ARBA00023310"/>
    </source>
</evidence>
<keyword evidence="9 14" id="KW-0472">Membrane</keyword>
<proteinExistence type="inferred from homology"/>
<evidence type="ECO:0000313" key="17">
    <source>
        <dbReference type="Proteomes" id="UP000092124"/>
    </source>
</evidence>
<keyword evidence="8" id="KW-0406">Ion transport</keyword>
<evidence type="ECO:0000256" key="2">
    <source>
        <dbReference type="ARBA" id="ARBA00006810"/>
    </source>
</evidence>
<evidence type="ECO:0000256" key="5">
    <source>
        <dbReference type="ARBA" id="ARBA00022692"/>
    </source>
</evidence>
<comment type="similarity">
    <text evidence="2">Belongs to the ATPase A chain family.</text>
</comment>
<name>A0A1A6GZ07_NEOLE</name>
<dbReference type="Pfam" id="PF00119">
    <property type="entry name" value="ATP-synt_A"/>
    <property type="match status" value="1"/>
</dbReference>
<comment type="function">
    <text evidence="13">Component of the cytochrome c oxidase, the last enzyme in the mitochondrial electron transport chain which drives oxidative phosphorylation. The respiratory chain contains 3 multisubunit complexes succinate dehydrogenase (complex II, CII), ubiquinol-cytochrome c oxidoreductase (cytochrome b-c1 complex, complex III, CIII) and cytochrome c oxidase (complex IV, CIV), that cooperate to transfer electrons derived from NADH and succinate to molecular oxygen, creating an electrochemical gradient over the inner membrane that drives transmembrane transport and the ATP synthase. Cytochrome c oxidase is the component of the respiratory chain that catalyzes the reduction of oxygen to water. Electrons originating from reduced cytochrome c in the intermembrane space (IMS) are transferred via the dinuclear copper A center (CU(A)) of subunit 2 and heme A of subunit 1 to the active site in subunit 1, a binuclear center (BNC) formed by heme A3 and copper B (CU(B)). The BNC reduces molecular oxygen to 2 water molecules using 4 electrons from cytochrome c in the IMS and 4 protons from the mitochondrial matrix.</text>
</comment>
<dbReference type="GO" id="GO:0004129">
    <property type="term" value="F:cytochrome-c oxidase activity"/>
    <property type="evidence" value="ECO:0007669"/>
    <property type="project" value="InterPro"/>
</dbReference>
<dbReference type="Proteomes" id="UP000092124">
    <property type="component" value="Unassembled WGS sequence"/>
</dbReference>
<evidence type="ECO:0000256" key="13">
    <source>
        <dbReference type="RuleBase" id="RU003375"/>
    </source>
</evidence>
<reference evidence="16 17" key="1">
    <citation type="submission" date="2016-06" db="EMBL/GenBank/DDBJ databases">
        <title>The Draft Genome Sequence and Annotation of the Desert Woodrat Neotoma lepida.</title>
        <authorList>
            <person name="Campbell M."/>
            <person name="Oakeson K.F."/>
            <person name="Yandell M."/>
            <person name="Halpert J.R."/>
            <person name="Dearing D."/>
        </authorList>
    </citation>
    <scope>NUCLEOTIDE SEQUENCE [LARGE SCALE GENOMIC DNA]</scope>
    <source>
        <strain evidence="16">417</strain>
        <tissue evidence="16">Liver</tissue>
    </source>
</reference>
<evidence type="ECO:0000256" key="3">
    <source>
        <dbReference type="ARBA" id="ARBA00022448"/>
    </source>
</evidence>
<evidence type="ECO:0000256" key="12">
    <source>
        <dbReference type="ARBA" id="ARBA00063051"/>
    </source>
</evidence>
<comment type="similarity">
    <text evidence="13">Belongs to the cytochrome c oxidase subunit 3 family.</text>
</comment>
<evidence type="ECO:0000259" key="15">
    <source>
        <dbReference type="PROSITE" id="PS50253"/>
    </source>
</evidence>
<evidence type="ECO:0000256" key="1">
    <source>
        <dbReference type="ARBA" id="ARBA00004141"/>
    </source>
</evidence>
<dbReference type="InterPro" id="IPR000298">
    <property type="entry name" value="Cyt_c_oxidase-like_su3"/>
</dbReference>
<dbReference type="PROSITE" id="PS50253">
    <property type="entry name" value="COX3"/>
    <property type="match status" value="1"/>
</dbReference>
<dbReference type="InterPro" id="IPR000568">
    <property type="entry name" value="ATP_synth_F0_asu"/>
</dbReference>
<keyword evidence="7 14" id="KW-1133">Transmembrane helix</keyword>
<gene>
    <name evidence="16" type="ORF">A6R68_13855</name>
</gene>
<dbReference type="GO" id="GO:0046933">
    <property type="term" value="F:proton-transporting ATP synthase activity, rotational mechanism"/>
    <property type="evidence" value="ECO:0007669"/>
    <property type="project" value="TreeGrafter"/>
</dbReference>
<evidence type="ECO:0000256" key="9">
    <source>
        <dbReference type="ARBA" id="ARBA00023136"/>
    </source>
</evidence>
<evidence type="ECO:0000256" key="11">
    <source>
        <dbReference type="ARBA" id="ARBA00024169"/>
    </source>
</evidence>
<evidence type="ECO:0000256" key="4">
    <source>
        <dbReference type="ARBA" id="ARBA00022547"/>
    </source>
</evidence>
<evidence type="ECO:0000313" key="16">
    <source>
        <dbReference type="EMBL" id="OBS71568.1"/>
    </source>
</evidence>
<feature type="transmembrane region" description="Helical" evidence="14">
    <location>
        <begin position="80"/>
        <end position="98"/>
    </location>
</feature>
<sequence>MISNTSIPNNIYWIHKPLRTVTTYVYPYNPTINKPRNGHSTMSRSRTPISLNPILIIIKTISLFIQSIALAVRFTANLTAGRLLIHLIGGATLVLISISPTTATITFIILALLTILEFSVALIQAYLAYIYMTTHNDPSNTCLPHTLRASEYFETSFSISDGIYGSTLFTATGFPGLHIIIGSTFLTKLHFYFQFHELSKSQPTHSSYYLYELNLFMTNRFKIPYHKHLSKSYGISNCSYHNSNTTKLYRSNYINNCTWTYFISTILPSKYKL</sequence>
<comment type="subunit">
    <text evidence="12">Component of the ATP synthase complex composed at least of ATP5F1A/subunit alpha, ATP5F1B/subunit beta, ATP5MC1/subunit c (homooctomer), MT-ATP6/subunit a, MT-ATP8/subunit 8, ATP5ME/subunit e, ATP5MF/subunit f, ATP5MG/subunit g, ATP5MK/subunit k, ATP5MJ/subunit j, ATP5F1C/subunit gamma, ATP5F1D/subunit delta, ATP5F1E/subunit epsilon, ATP5PF/subunit F6, ATP5PB/subunit b, ATP5PD/subunit d, ATP5PO/subunit OSCP. ATP synthase complex consists of a soluble F(1) head domain (subunits alpha(3) and beta(3)) - the catalytic core - and a membrane F(0) domain - the membrane proton channel (subunits c, a, 8, e, f, g, k and j). These two domains are linked by a central stalk (subunits gamma, delta, and epsilon) rotating inside the F1 region and a stationary peripheral stalk (subunits F6, b, d, and OSCP). Interacts with DNAJC30; interaction is direct.</text>
</comment>
<dbReference type="OrthoDB" id="5976622at2759"/>
<organism evidence="16 17">
    <name type="scientific">Neotoma lepida</name>
    <name type="common">Desert woodrat</name>
    <dbReference type="NCBI Taxonomy" id="56216"/>
    <lineage>
        <taxon>Eukaryota</taxon>
        <taxon>Metazoa</taxon>
        <taxon>Chordata</taxon>
        <taxon>Craniata</taxon>
        <taxon>Vertebrata</taxon>
        <taxon>Euteleostomi</taxon>
        <taxon>Mammalia</taxon>
        <taxon>Eutheria</taxon>
        <taxon>Euarchontoglires</taxon>
        <taxon>Glires</taxon>
        <taxon>Rodentia</taxon>
        <taxon>Myomorpha</taxon>
        <taxon>Muroidea</taxon>
        <taxon>Cricetidae</taxon>
        <taxon>Neotominae</taxon>
        <taxon>Neotoma</taxon>
    </lineage>
</organism>
<feature type="transmembrane region" description="Helical" evidence="14">
    <location>
        <begin position="54"/>
        <end position="74"/>
    </location>
</feature>
<dbReference type="SUPFAM" id="SSF81452">
    <property type="entry name" value="Cytochrome c oxidase subunit III-like"/>
    <property type="match status" value="1"/>
</dbReference>
<comment type="caution">
    <text evidence="16">The sequence shown here is derived from an EMBL/GenBank/DDBJ whole genome shotgun (WGS) entry which is preliminary data.</text>
</comment>
<dbReference type="InterPro" id="IPR035908">
    <property type="entry name" value="F0_ATP_A_sf"/>
</dbReference>
<feature type="domain" description="Heme-copper oxidase subunit III family profile" evidence="15">
    <location>
        <begin position="1"/>
        <end position="186"/>
    </location>
</feature>
<evidence type="ECO:0000256" key="8">
    <source>
        <dbReference type="ARBA" id="ARBA00023065"/>
    </source>
</evidence>
<keyword evidence="6" id="KW-0375">Hydrogen ion transport</keyword>
<keyword evidence="5 13" id="KW-0812">Transmembrane</keyword>
<comment type="catalytic activity">
    <reaction evidence="11">
        <text>H(+)(in) = H(+)(out)</text>
        <dbReference type="Rhea" id="RHEA:34979"/>
        <dbReference type="ChEBI" id="CHEBI:15378"/>
    </reaction>
</comment>
<protein>
    <recommendedName>
        <fullName evidence="13">Cytochrome c oxidase subunit 3</fullName>
    </recommendedName>
</protein>
<keyword evidence="3" id="KW-0813">Transport</keyword>
<comment type="subcellular location">
    <subcellularLocation>
        <location evidence="1">Membrane</location>
        <topology evidence="1">Multi-pass membrane protein</topology>
    </subcellularLocation>
</comment>
<feature type="transmembrane region" description="Helical" evidence="14">
    <location>
        <begin position="105"/>
        <end position="132"/>
    </location>
</feature>
<evidence type="ECO:0000256" key="6">
    <source>
        <dbReference type="ARBA" id="ARBA00022781"/>
    </source>
</evidence>
<keyword evidence="13" id="KW-0496">Mitochondrion</keyword>
<dbReference type="GO" id="GO:0045259">
    <property type="term" value="C:proton-transporting ATP synthase complex"/>
    <property type="evidence" value="ECO:0007669"/>
    <property type="project" value="UniProtKB-KW"/>
</dbReference>
<keyword evidence="17" id="KW-1185">Reference proteome</keyword>
<dbReference type="SUPFAM" id="SSF81336">
    <property type="entry name" value="F1F0 ATP synthase subunit A"/>
    <property type="match status" value="1"/>
</dbReference>